<dbReference type="EMBL" id="CAXIEN010000272">
    <property type="protein sequence ID" value="CAL1290958.1"/>
    <property type="molecule type" value="Genomic_DNA"/>
</dbReference>
<comment type="caution">
    <text evidence="1">The sequence shown here is derived from an EMBL/GenBank/DDBJ whole genome shotgun (WGS) entry which is preliminary data.</text>
</comment>
<sequence length="50" mass="5347">MFPSVLGVLGQLVSMSYGVEVTFNWIQCLLMSTSADVSLATGRHFAGLLV</sequence>
<protein>
    <submittedName>
        <fullName evidence="1">Uncharacterized protein</fullName>
    </submittedName>
</protein>
<proteinExistence type="predicted"/>
<reference evidence="1 2" key="1">
    <citation type="submission" date="2024-04" db="EMBL/GenBank/DDBJ databases">
        <authorList>
            <person name="Rising A."/>
            <person name="Reimegard J."/>
            <person name="Sonavane S."/>
            <person name="Akerstrom W."/>
            <person name="Nylinder S."/>
            <person name="Hedman E."/>
            <person name="Kallberg Y."/>
        </authorList>
    </citation>
    <scope>NUCLEOTIDE SEQUENCE [LARGE SCALE GENOMIC DNA]</scope>
</reference>
<evidence type="ECO:0000313" key="2">
    <source>
        <dbReference type="Proteomes" id="UP001497382"/>
    </source>
</evidence>
<keyword evidence="2" id="KW-1185">Reference proteome</keyword>
<dbReference type="Proteomes" id="UP001497382">
    <property type="component" value="Unassembled WGS sequence"/>
</dbReference>
<organism evidence="1 2">
    <name type="scientific">Larinioides sclopetarius</name>
    <dbReference type="NCBI Taxonomy" id="280406"/>
    <lineage>
        <taxon>Eukaryota</taxon>
        <taxon>Metazoa</taxon>
        <taxon>Ecdysozoa</taxon>
        <taxon>Arthropoda</taxon>
        <taxon>Chelicerata</taxon>
        <taxon>Arachnida</taxon>
        <taxon>Araneae</taxon>
        <taxon>Araneomorphae</taxon>
        <taxon>Entelegynae</taxon>
        <taxon>Araneoidea</taxon>
        <taxon>Araneidae</taxon>
        <taxon>Larinioides</taxon>
    </lineage>
</organism>
<dbReference type="AlphaFoldDB" id="A0AAV2B6T7"/>
<accession>A0AAV2B6T7</accession>
<gene>
    <name evidence="1" type="ORF">LARSCL_LOCUS16800</name>
</gene>
<evidence type="ECO:0000313" key="1">
    <source>
        <dbReference type="EMBL" id="CAL1290958.1"/>
    </source>
</evidence>
<name>A0AAV2B6T7_9ARAC</name>